<dbReference type="Gene3D" id="1.10.10.60">
    <property type="entry name" value="Homeodomain-like"/>
    <property type="match status" value="1"/>
</dbReference>
<dbReference type="RefSeq" id="WP_089791822.1">
    <property type="nucleotide sequence ID" value="NZ_FOIU01000001.1"/>
</dbReference>
<gene>
    <name evidence="1" type="ORF">SAMN05421841_1912</name>
</gene>
<dbReference type="Proteomes" id="UP000199469">
    <property type="component" value="Unassembled WGS sequence"/>
</dbReference>
<dbReference type="InterPro" id="IPR010921">
    <property type="entry name" value="Trp_repressor/repl_initiator"/>
</dbReference>
<dbReference type="OrthoDB" id="1260127at2"/>
<accession>A0A1I0QH55</accession>
<dbReference type="GO" id="GO:0043565">
    <property type="term" value="F:sequence-specific DNA binding"/>
    <property type="evidence" value="ECO:0007669"/>
    <property type="project" value="InterPro"/>
</dbReference>
<organism evidence="1 2">
    <name type="scientific">Chryseobacterium wanjuense</name>
    <dbReference type="NCBI Taxonomy" id="356305"/>
    <lineage>
        <taxon>Bacteria</taxon>
        <taxon>Pseudomonadati</taxon>
        <taxon>Bacteroidota</taxon>
        <taxon>Flavobacteriia</taxon>
        <taxon>Flavobacteriales</taxon>
        <taxon>Weeksellaceae</taxon>
        <taxon>Chryseobacterium group</taxon>
        <taxon>Chryseobacterium</taxon>
    </lineage>
</organism>
<evidence type="ECO:0000313" key="2">
    <source>
        <dbReference type="Proteomes" id="UP000199469"/>
    </source>
</evidence>
<evidence type="ECO:0000313" key="1">
    <source>
        <dbReference type="EMBL" id="SEW26400.1"/>
    </source>
</evidence>
<protein>
    <recommendedName>
        <fullName evidence="3">Helix-turn-helix domain-containing protein</fullName>
    </recommendedName>
</protein>
<dbReference type="EMBL" id="FOIU01000001">
    <property type="protein sequence ID" value="SEW26400.1"/>
    <property type="molecule type" value="Genomic_DNA"/>
</dbReference>
<keyword evidence="2" id="KW-1185">Reference proteome</keyword>
<dbReference type="SUPFAM" id="SSF48295">
    <property type="entry name" value="TrpR-like"/>
    <property type="match status" value="1"/>
</dbReference>
<sequence>MSNQAQNITSSPDYKRIYIDIITRKYPEKMRLCNPILSKKKLSFLDIIRLNNLLFNKDCRKRTLFNQQHRSYDPLAISQILEYQVNNKLNNSQLATHFKLSRNTIAKWKKQKDLF</sequence>
<evidence type="ECO:0008006" key="3">
    <source>
        <dbReference type="Google" id="ProtNLM"/>
    </source>
</evidence>
<proteinExistence type="predicted"/>
<dbReference type="AlphaFoldDB" id="A0A1I0QH55"/>
<reference evidence="2" key="1">
    <citation type="submission" date="2016-10" db="EMBL/GenBank/DDBJ databases">
        <authorList>
            <person name="Varghese N."/>
            <person name="Submissions S."/>
        </authorList>
    </citation>
    <scope>NUCLEOTIDE SEQUENCE [LARGE SCALE GENOMIC DNA]</scope>
    <source>
        <strain evidence="2">DSM 17724</strain>
    </source>
</reference>
<name>A0A1I0QH55_9FLAO</name>